<keyword evidence="6" id="KW-0223">Dioxygenase</keyword>
<accession>A0AB34FJN6</accession>
<evidence type="ECO:0000256" key="2">
    <source>
        <dbReference type="ARBA" id="ARBA00001936"/>
    </source>
</evidence>
<evidence type="ECO:0000313" key="11">
    <source>
        <dbReference type="Proteomes" id="UP001163105"/>
    </source>
</evidence>
<evidence type="ECO:0000313" key="10">
    <source>
        <dbReference type="EMBL" id="KAJ6439066.1"/>
    </source>
</evidence>
<evidence type="ECO:0000256" key="6">
    <source>
        <dbReference type="ARBA" id="ARBA00022964"/>
    </source>
</evidence>
<evidence type="ECO:0000256" key="7">
    <source>
        <dbReference type="ARBA" id="ARBA00023002"/>
    </source>
</evidence>
<comment type="cofactor">
    <cofactor evidence="2">
        <name>Mn(2+)</name>
        <dbReference type="ChEBI" id="CHEBI:29035"/>
    </cofactor>
</comment>
<dbReference type="Proteomes" id="UP001163105">
    <property type="component" value="Unassembled WGS sequence"/>
</dbReference>
<comment type="catalytic activity">
    <reaction evidence="1">
        <text>(9Z,12Z)-octadecadienoate + O2 = (11S)-hydroperoxy-(9Z,12Z)-octadecadienoate</text>
        <dbReference type="Rhea" id="RHEA:18993"/>
        <dbReference type="ChEBI" id="CHEBI:15379"/>
        <dbReference type="ChEBI" id="CHEBI:30245"/>
        <dbReference type="ChEBI" id="CHEBI:57467"/>
        <dbReference type="EC" id="1.13.11.45"/>
    </reaction>
</comment>
<keyword evidence="5" id="KW-0479">Metal-binding</keyword>
<evidence type="ECO:0000256" key="3">
    <source>
        <dbReference type="ARBA" id="ARBA00013178"/>
    </source>
</evidence>
<evidence type="ECO:0000256" key="5">
    <source>
        <dbReference type="ARBA" id="ARBA00022723"/>
    </source>
</evidence>
<name>A0AB34FJN6_9HYPO</name>
<comment type="caution">
    <text evidence="10">The sequence shown here is derived from an EMBL/GenBank/DDBJ whole genome shotgun (WGS) entry which is preliminary data.</text>
</comment>
<keyword evidence="7" id="KW-0560">Oxidoreductase</keyword>
<dbReference type="EC" id="1.13.11.45" evidence="3"/>
<protein>
    <recommendedName>
        <fullName evidence="4">Manganese lipoxygenase</fullName>
        <ecNumber evidence="3">1.13.11.45</ecNumber>
    </recommendedName>
</protein>
<evidence type="ECO:0000256" key="8">
    <source>
        <dbReference type="ARBA" id="ARBA00023211"/>
    </source>
</evidence>
<gene>
    <name evidence="10" type="ORF">O9K51_08472</name>
</gene>
<evidence type="ECO:0000256" key="4">
    <source>
        <dbReference type="ARBA" id="ARBA00021175"/>
    </source>
</evidence>
<evidence type="ECO:0000259" key="9">
    <source>
        <dbReference type="PROSITE" id="PS51393"/>
    </source>
</evidence>
<keyword evidence="11" id="KW-1185">Reference proteome</keyword>
<reference evidence="10" key="1">
    <citation type="submission" date="2023-01" db="EMBL/GenBank/DDBJ databases">
        <title>The growth and conidiation of Purpureocillium lavendulum are regulated by nitrogen source and histone H3K14 acetylation.</title>
        <authorList>
            <person name="Tang P."/>
            <person name="Han J."/>
            <person name="Zhang C."/>
            <person name="Tang P."/>
            <person name="Qi F."/>
            <person name="Zhang K."/>
            <person name="Liang L."/>
        </authorList>
    </citation>
    <scope>NUCLEOTIDE SEQUENCE</scope>
    <source>
        <strain evidence="10">YMF1.00683</strain>
    </source>
</reference>
<evidence type="ECO:0000256" key="1">
    <source>
        <dbReference type="ARBA" id="ARBA00000366"/>
    </source>
</evidence>
<sequence>MDFENAFPSEGEMFNLQFTTDSILLPDLESFVRFSRWRQFERATDLFNAKLKQHVDDAFVVTIEYADLLFEQGKYRALSNFLGVRIEARSMAPGAHPAAEKREVDEELRVLQVMRSLADIYTQGALRSALLQAQQCRKFLENRYNETTNGAEYIPASTQIYMFEIYLRIIVFAIQTSSWVSITDLNPPWSNAATSGAGILAWFRTLHDNGYLWEASRVLRILLPVLQMLPPHDVATLIFGGRTLHEAPFDRNTLAVCLHDTGESDRSAHLAMNLSKSQYLLDTIVRDHSPSPESCLGRETLYAKGQTYLKAAQMWALQGDQRTGPPNLEGELEWRDYLLIGSTLLTDAPLLEPWKIEFSPEDYRSQEHQAVQELLYSPGSYLSRNFEDKMDDILECQIKAGNHVGYMRWWESIATITLSLLGQLNDKPAKPLLASVRDAFQLLVCTNKLADVEDLQDSVRRRYLDRMKKATRYILGYSFAENISYPAAQHESYRNQFDIPLYLWAFKHMVEQLERTGLQEGSDPAAKYPTLNVSLDAVRSCLPKFVTESVAEDQSDNATEAVTEEEPPPLVAAGRASLKANLPVRPSNAPPVPGPDDILKHPSLDARKQDLSVNIKDVPLADMDPGVFNGEAVKLKLYAKPNQTNLEQPPTLANGNITKGTYSGTQAALTHSYNRIERSYESYFDVLQVEPTLPRYIDLSPKKEIFQYSPYPKNADGSVAQYPPHLEHIPAEYQVSLLKIFNALGLAEAAVLIKQIVPNTIIGKTATWSLDLANGNISDAAYQGSKIKAYETYNKNHRKSGTDIEQGANLGLLPDWYTDRRFADQSFTGTNPTTIEKVGRDLLNEFIEAAKRNGYNDWAELLPKADDASLFVQDCRYFRAAIGAQPDEDLFHKEPESDNSWACATVTLFQLHPNGKLHPVAIVCDYKSSMANSVTIFNQRKTPDESSDKEESDWAWRYAKTCAQVSDWIRHEVGVHLTRAHMIEESVIVATHRTIPMTHIVFKLLEPHWYKTLSLNAAARSTLVPQIIKDLVGLKPDYLYQFIRYEFENFDYVKNYVPNDLERRGFPNTTDGLSNDKYKNYAYAKNMVSMWHCIREYVMSMLLTYYDKDKADQMVRDDQYVKDWCDEAQTNGRIKNFPTIQTLDKLCDAVTMSIHIAAPFHTAVNYLQSFYQAFVLAKPPCLCSPMPTSLEQLKKYTEKNLVDALPIGRQRQWLLAVQVPWLLSFKAPSDRSLITFTQSQWRAHIGNNAGDQEIREISEQFYLGLKKLEVEFLVTTKRMDQGSIPYMVMDPTNTAASIFI</sequence>
<keyword evidence="8" id="KW-0464">Manganese</keyword>
<proteinExistence type="predicted"/>
<dbReference type="InterPro" id="IPR036226">
    <property type="entry name" value="LipOase_C_sf"/>
</dbReference>
<dbReference type="Gene3D" id="1.20.245.10">
    <property type="entry name" value="Lipoxygenase-1, Domain 5"/>
    <property type="match status" value="1"/>
</dbReference>
<dbReference type="PANTHER" id="PTHR11771">
    <property type="entry name" value="LIPOXYGENASE"/>
    <property type="match status" value="1"/>
</dbReference>
<dbReference type="GO" id="GO:0046872">
    <property type="term" value="F:metal ion binding"/>
    <property type="evidence" value="ECO:0007669"/>
    <property type="project" value="UniProtKB-KW"/>
</dbReference>
<dbReference type="GO" id="GO:0043651">
    <property type="term" value="P:linoleic acid metabolic process"/>
    <property type="evidence" value="ECO:0007669"/>
    <property type="project" value="UniProtKB-ARBA"/>
</dbReference>
<dbReference type="PROSITE" id="PS51393">
    <property type="entry name" value="LIPOXYGENASE_3"/>
    <property type="match status" value="1"/>
</dbReference>
<feature type="domain" description="Lipoxygenase" evidence="9">
    <location>
        <begin position="816"/>
        <end position="1300"/>
    </location>
</feature>
<dbReference type="Gene3D" id="3.10.450.60">
    <property type="match status" value="1"/>
</dbReference>
<dbReference type="EMBL" id="JAQHRD010000007">
    <property type="protein sequence ID" value="KAJ6439066.1"/>
    <property type="molecule type" value="Genomic_DNA"/>
</dbReference>
<dbReference type="InterPro" id="IPR000907">
    <property type="entry name" value="LipOase"/>
</dbReference>
<dbReference type="GO" id="GO:0050584">
    <property type="term" value="F:linoleate 11-lipoxygenase activity"/>
    <property type="evidence" value="ECO:0007669"/>
    <property type="project" value="UniProtKB-EC"/>
</dbReference>
<dbReference type="InterPro" id="IPR013819">
    <property type="entry name" value="LipOase_C"/>
</dbReference>
<organism evidence="10 11">
    <name type="scientific">Purpureocillium lavendulum</name>
    <dbReference type="NCBI Taxonomy" id="1247861"/>
    <lineage>
        <taxon>Eukaryota</taxon>
        <taxon>Fungi</taxon>
        <taxon>Dikarya</taxon>
        <taxon>Ascomycota</taxon>
        <taxon>Pezizomycotina</taxon>
        <taxon>Sordariomycetes</taxon>
        <taxon>Hypocreomycetidae</taxon>
        <taxon>Hypocreales</taxon>
        <taxon>Ophiocordycipitaceae</taxon>
        <taxon>Purpureocillium</taxon>
    </lineage>
</organism>
<dbReference type="Pfam" id="PF00305">
    <property type="entry name" value="Lipoxygenase"/>
    <property type="match status" value="1"/>
</dbReference>
<dbReference type="GO" id="GO:0034440">
    <property type="term" value="P:lipid oxidation"/>
    <property type="evidence" value="ECO:0007669"/>
    <property type="project" value="InterPro"/>
</dbReference>
<dbReference type="SUPFAM" id="SSF48484">
    <property type="entry name" value="Lipoxigenase"/>
    <property type="match status" value="1"/>
</dbReference>